<protein>
    <submittedName>
        <fullName evidence="2">Uncharacterized protein</fullName>
    </submittedName>
</protein>
<proteinExistence type="predicted"/>
<keyword evidence="3" id="KW-1185">Reference proteome</keyword>
<organism evidence="2 3">
    <name type="scientific">Tuber aestivum</name>
    <name type="common">summer truffle</name>
    <dbReference type="NCBI Taxonomy" id="59557"/>
    <lineage>
        <taxon>Eukaryota</taxon>
        <taxon>Fungi</taxon>
        <taxon>Dikarya</taxon>
        <taxon>Ascomycota</taxon>
        <taxon>Pezizomycotina</taxon>
        <taxon>Pezizomycetes</taxon>
        <taxon>Pezizales</taxon>
        <taxon>Tuberaceae</taxon>
        <taxon>Tuber</taxon>
    </lineage>
</organism>
<reference evidence="2" key="1">
    <citation type="submission" date="2015-10" db="EMBL/GenBank/DDBJ databases">
        <authorList>
            <person name="Regsiter A."/>
            <person name="william w."/>
        </authorList>
    </citation>
    <scope>NUCLEOTIDE SEQUENCE</scope>
    <source>
        <strain evidence="2">Montdore</strain>
    </source>
</reference>
<dbReference type="Proteomes" id="UP001412239">
    <property type="component" value="Unassembled WGS sequence"/>
</dbReference>
<name>A0A292Q9U0_9PEZI</name>
<evidence type="ECO:0000313" key="2">
    <source>
        <dbReference type="EMBL" id="CUS15477.1"/>
    </source>
</evidence>
<evidence type="ECO:0000256" key="1">
    <source>
        <dbReference type="SAM" id="MobiDB-lite"/>
    </source>
</evidence>
<dbReference type="InterPro" id="IPR043519">
    <property type="entry name" value="NT_sf"/>
</dbReference>
<accession>A0A292Q9U0</accession>
<feature type="region of interest" description="Disordered" evidence="1">
    <location>
        <begin position="229"/>
        <end position="248"/>
    </location>
</feature>
<evidence type="ECO:0000313" key="3">
    <source>
        <dbReference type="Proteomes" id="UP001412239"/>
    </source>
</evidence>
<dbReference type="EMBL" id="LN890946">
    <property type="protein sequence ID" value="CUS15477.1"/>
    <property type="molecule type" value="Genomic_DNA"/>
</dbReference>
<dbReference type="AlphaFoldDB" id="A0A292Q9U0"/>
<gene>
    <name evidence="2" type="ORF">GSTUAT00000410001</name>
</gene>
<dbReference type="SUPFAM" id="SSF81301">
    <property type="entry name" value="Nucleotidyltransferase"/>
    <property type="match status" value="1"/>
</dbReference>
<sequence>MATSYDVRIRDAIAAIGNLDRRLREEYILIGGASLICLGSTRATSDIDLLVPGTSIALIAPSLVQSPDFSYRAGAISIKAGEIEFPVDILVKVVDDLTFEDLEPFTITIQDGIRTLDFPIALGIKIRCFYLRNDETSAGLEKQRSDLYDIRFICGKMEEASRVVDDIVAKAIRVGCYNMALVKHALEESGDLAVFLSVGGTKFQVPWEEDTEDQREYFALLEADDEEIEGPSDAGEEVGGNINPRHWC</sequence>